<dbReference type="Pfam" id="PF04717">
    <property type="entry name" value="Phage_base_V"/>
    <property type="match status" value="1"/>
</dbReference>
<reference evidence="5" key="1">
    <citation type="submission" date="2014-04" db="EMBL/GenBank/DDBJ databases">
        <title>In planta biocontrol of soil-borne Fusarium wilt of banana through a plant endophytic bacterium, Burkholderia cenocepacia 869T2.</title>
        <authorList>
            <person name="Ho Y.-N."/>
            <person name="Chiang H.-M."/>
            <person name="Chao C.-P."/>
            <person name="Su C.-C."/>
            <person name="Hsu H.-F."/>
            <person name="Guo C.-T."/>
            <person name="Hsieh J.-L."/>
            <person name="Huang C.-C."/>
        </authorList>
    </citation>
    <scope>NUCLEOTIDE SEQUENCE [LARGE SCALE GENOMIC DNA]</scope>
    <source>
        <strain evidence="5">869T2</strain>
    </source>
</reference>
<dbReference type="Pfam" id="PF13296">
    <property type="entry name" value="T6SS_Vgr"/>
    <property type="match status" value="1"/>
</dbReference>
<dbReference type="InterPro" id="IPR037026">
    <property type="entry name" value="Vgr_OB-fold_dom_sf"/>
</dbReference>
<dbReference type="InterPro" id="IPR017847">
    <property type="entry name" value="T6SS_RhsGE_Vgr_subset"/>
</dbReference>
<dbReference type="Gene3D" id="2.30.110.50">
    <property type="match status" value="1"/>
</dbReference>
<comment type="caution">
    <text evidence="5">The sequence shown here is derived from an EMBL/GenBank/DDBJ whole genome shotgun (WGS) entry which is preliminary data.</text>
</comment>
<dbReference type="EMBL" id="JJOA01000026">
    <property type="protein sequence ID" value="KEA56537.1"/>
    <property type="molecule type" value="Genomic_DNA"/>
</dbReference>
<evidence type="ECO:0000313" key="5">
    <source>
        <dbReference type="EMBL" id="KEA56537.1"/>
    </source>
</evidence>
<accession>A0A071M6W2</accession>
<dbReference type="AlphaFoldDB" id="A0A071M6W2"/>
<feature type="domain" description="Gp5/Type VI secretion system Vgr protein OB-fold" evidence="2">
    <location>
        <begin position="494"/>
        <end position="536"/>
    </location>
</feature>
<dbReference type="NCBIfam" id="TIGR01646">
    <property type="entry name" value="vgr_GE"/>
    <property type="match status" value="1"/>
</dbReference>
<dbReference type="InterPro" id="IPR006531">
    <property type="entry name" value="Gp5/Vgr_OB"/>
</dbReference>
<organism evidence="5">
    <name type="scientific">Burkholderia cenocepacia</name>
    <dbReference type="NCBI Taxonomy" id="95486"/>
    <lineage>
        <taxon>Bacteria</taxon>
        <taxon>Pseudomonadati</taxon>
        <taxon>Pseudomonadota</taxon>
        <taxon>Betaproteobacteria</taxon>
        <taxon>Burkholderiales</taxon>
        <taxon>Burkholderiaceae</taxon>
        <taxon>Burkholderia</taxon>
        <taxon>Burkholderia cepacia complex</taxon>
    </lineage>
</organism>
<proteinExistence type="inferred from homology"/>
<gene>
    <name evidence="5" type="ORF">DT99_26775</name>
</gene>
<dbReference type="InterPro" id="IPR006533">
    <property type="entry name" value="T6SS_Vgr_RhsGE"/>
</dbReference>
<dbReference type="InterPro" id="IPR018769">
    <property type="entry name" value="VgrG2_DUF2345"/>
</dbReference>
<dbReference type="Pfam" id="PF10106">
    <property type="entry name" value="DUF2345"/>
    <property type="match status" value="1"/>
</dbReference>
<evidence type="ECO:0000259" key="4">
    <source>
        <dbReference type="Pfam" id="PF13296"/>
    </source>
</evidence>
<feature type="domain" description="DUF2345" evidence="3">
    <location>
        <begin position="703"/>
        <end position="851"/>
    </location>
</feature>
<dbReference type="Pfam" id="PF05954">
    <property type="entry name" value="Phage_GPD"/>
    <property type="match status" value="1"/>
</dbReference>
<dbReference type="NCBIfam" id="TIGR03361">
    <property type="entry name" value="VI_Rhs_Vgr"/>
    <property type="match status" value="1"/>
</dbReference>
<evidence type="ECO:0000259" key="2">
    <source>
        <dbReference type="Pfam" id="PF04717"/>
    </source>
</evidence>
<evidence type="ECO:0000259" key="3">
    <source>
        <dbReference type="Pfam" id="PF10106"/>
    </source>
</evidence>
<protein>
    <submittedName>
        <fullName evidence="5">Type IV secretion protein Rhs</fullName>
    </submittedName>
</protein>
<sequence length="925" mass="99272">MNTAELLRTFASGVVDQNNRPVRMNWGPAQKTLEQVLALQYADIREGLMTGIEGHLTCVSARADLPIRSFIGLPVSVEMTTDRGRLHTINGIVTDVRTGQSDGSLTCYQLTIRDVLSVMERRTNSRLFRSKSLPDILGVLLQEWRQRSSALAGAFEFDLSGLQAERYPARELTRQVNESDSHFIRRLLRREGATVFVKAGKAGERASGNAHDTPVHTLVFADDSMKLPATAAGTIRYHRDAATEARDSITLWATSRRLIPGKIVRPTWDYKSGRMSQTEQATIVDQGDGGNDLGHLLADVVIDIPHAGDSSSDLDRIGKDRMLAHELRAESVDGVSNVRDLAVGHWFALAEHPQLDTLPAEQRQFVVTSLHHCVRNNLPKELNERAQSLFAASRVLFDAVPTDVSGKPGDESDRRYENTFSCVRRGVPLTPAYDPHVDLPPVHPMTAVVVGPEGEEVFCDEMGRIRVRIQGLSADDHAHAQGAGTSGTPSDSAPVRVACALAGPSFGANTLPRVGMEVLIGHIGGDPDRLVVMGVLANGPNMPATFSHTGALPGNRYLSGTKTKEIKGQRYNQIRFDDTPGQISSQLASEHAYSQLNLGYLTQPRDNGQGAARGEGAELRSDAHVAIRSGKAMLISAWERLRASDGHLARDEYLQLMQECVELFKSLGDYAGQHQGVAPDTQPHDALMTTVKGWPNGEASGGGESSGASMAAIGITAPAGISMATPKTVTTHAGGNIDVVAQNHLQYTSGQRINLQAGHGVAMFAHSEGVSAIANQGKVALQSQNDDTQIDSAKNIQMSAGGGKLAGMASEQVVFVTSGGAYLKLHGGDIELGCPGSFTVKSASHTWAGPASMSADFPKFDQGSLGRVPKLVRATDGQPVEGMEAEVRKASGELIKGKTDAQGKLAPVSSDQFEQLAVRFFKSRT</sequence>
<dbReference type="Gene3D" id="2.40.50.230">
    <property type="entry name" value="Gp5 N-terminal domain"/>
    <property type="match status" value="1"/>
</dbReference>
<comment type="similarity">
    <text evidence="1">Belongs to the VgrG protein family.</text>
</comment>
<dbReference type="SUPFAM" id="SSF69255">
    <property type="entry name" value="gp5 N-terminal domain-like"/>
    <property type="match status" value="1"/>
</dbReference>
<evidence type="ECO:0000256" key="1">
    <source>
        <dbReference type="ARBA" id="ARBA00005558"/>
    </source>
</evidence>
<dbReference type="Gene3D" id="4.10.220.110">
    <property type="match status" value="1"/>
</dbReference>
<dbReference type="InterPro" id="IPR028244">
    <property type="entry name" value="T6SS_Rhs_Vgr_dom"/>
</dbReference>
<dbReference type="OrthoDB" id="1907165at2"/>
<name>A0A071M6W2_9BURK</name>
<dbReference type="SUPFAM" id="SSF69279">
    <property type="entry name" value="Phage tail proteins"/>
    <property type="match status" value="2"/>
</dbReference>
<feature type="domain" description="Putative type VI secretion system Rhs element associated Vgr" evidence="4">
    <location>
        <begin position="564"/>
        <end position="671"/>
    </location>
</feature>
<dbReference type="Gene3D" id="3.55.50.10">
    <property type="entry name" value="Baseplate protein-like domains"/>
    <property type="match status" value="1"/>
</dbReference>